<dbReference type="PANTHER" id="PTHR43152">
    <property type="entry name" value="UVRABC SYSTEM PROTEIN A"/>
    <property type="match status" value="1"/>
</dbReference>
<evidence type="ECO:0000256" key="9">
    <source>
        <dbReference type="ARBA" id="ARBA00022833"/>
    </source>
</evidence>
<evidence type="ECO:0000256" key="6">
    <source>
        <dbReference type="ARBA" id="ARBA00022763"/>
    </source>
</evidence>
<dbReference type="Pfam" id="PF17760">
    <property type="entry name" value="UvrA_inter"/>
    <property type="match status" value="2"/>
</dbReference>
<evidence type="ECO:0000256" key="16">
    <source>
        <dbReference type="ARBA" id="ARBA00042156"/>
    </source>
</evidence>
<evidence type="ECO:0000256" key="12">
    <source>
        <dbReference type="ARBA" id="ARBA00023125"/>
    </source>
</evidence>
<keyword evidence="5" id="KW-0547">Nucleotide-binding</keyword>
<dbReference type="PANTHER" id="PTHR43152:SF3">
    <property type="entry name" value="UVRABC SYSTEM PROTEIN A"/>
    <property type="match status" value="1"/>
</dbReference>
<keyword evidence="3" id="KW-0479">Metal-binding</keyword>
<dbReference type="InterPro" id="IPR004602">
    <property type="entry name" value="UvrA"/>
</dbReference>
<feature type="domain" description="ABC transporter" evidence="17">
    <location>
        <begin position="1293"/>
        <end position="1533"/>
    </location>
</feature>
<dbReference type="SUPFAM" id="SSF52540">
    <property type="entry name" value="P-loop containing nucleoside triphosphate hydrolases"/>
    <property type="match status" value="4"/>
</dbReference>
<feature type="domain" description="ABC transporter" evidence="17">
    <location>
        <begin position="608"/>
        <end position="932"/>
    </location>
</feature>
<dbReference type="PROSITE" id="PS50893">
    <property type="entry name" value="ABC_TRANSPORTER_2"/>
    <property type="match status" value="4"/>
</dbReference>
<keyword evidence="2" id="KW-0963">Cytoplasm</keyword>
<organism evidence="18 19">
    <name type="scientific">Candidatus Rhabdochlamydia porcellionis</name>
    <dbReference type="NCBI Taxonomy" id="225148"/>
    <lineage>
        <taxon>Bacteria</taxon>
        <taxon>Pseudomonadati</taxon>
        <taxon>Chlamydiota</taxon>
        <taxon>Chlamydiia</taxon>
        <taxon>Parachlamydiales</taxon>
        <taxon>Candidatus Rhabdochlamydiaceae</taxon>
        <taxon>Candidatus Rhabdochlamydia</taxon>
    </lineage>
</organism>
<dbReference type="Gene3D" id="1.10.8.280">
    <property type="entry name" value="ABC transporter ATPase domain-like"/>
    <property type="match status" value="2"/>
</dbReference>
<name>A0ABX8YZ80_9BACT</name>
<dbReference type="EMBL" id="CP075585">
    <property type="protein sequence ID" value="QZA58624.1"/>
    <property type="molecule type" value="Genomic_DNA"/>
</dbReference>
<dbReference type="Gene3D" id="3.40.50.300">
    <property type="entry name" value="P-loop containing nucleotide triphosphate hydrolases"/>
    <property type="match status" value="4"/>
</dbReference>
<evidence type="ECO:0000256" key="13">
    <source>
        <dbReference type="ARBA" id="ARBA00023204"/>
    </source>
</evidence>
<dbReference type="CDD" id="cd03271">
    <property type="entry name" value="ABC_UvrA_II"/>
    <property type="match status" value="1"/>
</dbReference>
<dbReference type="InterPro" id="IPR003439">
    <property type="entry name" value="ABC_transporter-like_ATP-bd"/>
</dbReference>
<evidence type="ECO:0000256" key="4">
    <source>
        <dbReference type="ARBA" id="ARBA00022737"/>
    </source>
</evidence>
<comment type="subcellular location">
    <subcellularLocation>
        <location evidence="1">Cytoplasm</location>
    </subcellularLocation>
</comment>
<keyword evidence="9" id="KW-0862">Zinc</keyword>
<keyword evidence="4" id="KW-0677">Repeat</keyword>
<evidence type="ECO:0000256" key="7">
    <source>
        <dbReference type="ARBA" id="ARBA00022769"/>
    </source>
</evidence>
<comment type="similarity">
    <text evidence="14">Belongs to the ABC transporter superfamily. UvrA family.</text>
</comment>
<evidence type="ECO:0000313" key="18">
    <source>
        <dbReference type="EMBL" id="QZA58624.1"/>
    </source>
</evidence>
<feature type="domain" description="ABC transporter" evidence="17">
    <location>
        <begin position="1544"/>
        <end position="1873"/>
    </location>
</feature>
<dbReference type="InterPro" id="IPR041552">
    <property type="entry name" value="UvrA_DNA-bd"/>
</dbReference>
<proteinExistence type="inferred from homology"/>
<evidence type="ECO:0000256" key="15">
    <source>
        <dbReference type="ARBA" id="ARBA00039316"/>
    </source>
</evidence>
<evidence type="ECO:0000256" key="11">
    <source>
        <dbReference type="ARBA" id="ARBA00022881"/>
    </source>
</evidence>
<evidence type="ECO:0000256" key="8">
    <source>
        <dbReference type="ARBA" id="ARBA00022771"/>
    </source>
</evidence>
<feature type="domain" description="ABC transporter" evidence="17">
    <location>
        <begin position="345"/>
        <end position="598"/>
    </location>
</feature>
<evidence type="ECO:0000256" key="1">
    <source>
        <dbReference type="ARBA" id="ARBA00004496"/>
    </source>
</evidence>
<dbReference type="PROSITE" id="PS00211">
    <property type="entry name" value="ABC_TRANSPORTER_1"/>
    <property type="match status" value="2"/>
</dbReference>
<dbReference type="Gene3D" id="1.20.1580.10">
    <property type="entry name" value="ABC transporter ATPase like domain"/>
    <property type="match status" value="4"/>
</dbReference>
<evidence type="ECO:0000256" key="5">
    <source>
        <dbReference type="ARBA" id="ARBA00022741"/>
    </source>
</evidence>
<keyword evidence="13" id="KW-0234">DNA repair</keyword>
<evidence type="ECO:0000256" key="10">
    <source>
        <dbReference type="ARBA" id="ARBA00022840"/>
    </source>
</evidence>
<dbReference type="InterPro" id="IPR017871">
    <property type="entry name" value="ABC_transporter-like_CS"/>
</dbReference>
<sequence length="1881" mass="209595">MYDLFSMRQIILKKVAVHNLKEVNLTLNHNQLIVFTGVSGSGKSSLAFSAIYVEGQRRYLQSLSTYARRHLGDLPKPKAENIEGISPTVAIEQKTAGRNPRSTVGTITQIYDYLRVLFARVGIAHCPISKQIVTPQSMSQITRRIQKLKEGTKILILAPYAANKKAEFKEDFKELLRKGFTKVLLDGKMVNLTEEIAIDGKVAHNVDLVIDRITLDPNEEKRLIESISQALEAGLGVMRVILVDTQEELLFSEHAFSSESGLSYAPLEPSDFSFNHPKGMCPRCLGLGRIEDFDLEKIINLNLSIKEDCCTVAGSYNTVRWGNIYDNLARIYGFSVSTPWKELSDKAKQVFLYGIEQKWTCMKFVHPIKKTRWTEYVHFKGVLADAKERYEQAQSDLYRAKMQKILIQSLCPSCLGERIKPYPAATTIHGKRIAEITHLSIHDAYIFFENLVFTDEEQLIAEELLKEIKQRLAFLKGVGLHYLSLERSAPTLSGGETQRVRLATQIGSGLVGATYVLDEPSVGLHPQDNTRLLHTLRKLKELGNTVIVVEHDEETIRAADTIVDVGPKAGKEGGEIISCGSLEDLLNNSASITGAYLSGKLNILIPKRRTSTSFLTIEGASHHNLQQVTLRIPLHLLVAITGVSGSGKSSLITDTLYPALANALHRAKLPIGAYKNIKGIEQIDKVIAIDQTPIGRTPRSNPATFIKLFDDIRDLYSQLPQSIAQGYAAGRFSFNVKQGSCIHCHGMGMIKVDMDFMEDEWVECVVCEGKRFDENTLAITYKGKTIYDVLEMTIAEASVFFSSIPHIHQKLDMLHQVGLEYLKLGQASPTLSGGEAQRIKLAKELSRSSRGHTMYILDEPTTGLHFYDIDKLLQVLQKLVNKGHSVLVIEHNIDLIKTADWVIELGPEGGKKGGKVMASTTPEKLAKMHTPTAFFIKQALKSLPLLPPPSTTDLRQQNQLITVIKASQNNLKEIDVSIPRNKITLCTGPSGSGKSSLAFETLYAEGQRRYIESLSSYARQFVKQMPKPKVESIENLSAAIAIEQKNHAGNPRSTIGTMTEIYDFLRILYAHLGIPHCPETKEQIRTISKQYVLKNLTQLPLHTKIHVLSPIELKRSENFTDFAKRLQKLGYLRIRLDNTYFTLDDPIPFDHTRKHQLFLVIDRLQIEPQIEQRLLDAIEKASDLSKGSLVVALEDQDLFFNLSFAVPSTGKSYPPITPHTFSFNTEQGMCLECHGLGFQYGSDLCRFPEIMKLSSYELICIFWKEAASKYCFKVFYQLLKKQRIDPDQSIQSLLPEQIHFLFNGSKEAISLDHLELQWLGFNPILANLAKLADAHTKQILSTLLNQSTCFACQGTRLNPLARHVTINQVSIADLCHFSIDQAIQFVSSLTADVAFLQDVLDQISQRLKLLQMIGLGYLSLERSAPTLSGGETQRIRLARQIGSGLTGCLYVLDEPTIGLHPYDNEKLNRALLYLCQLGNTLVLVEHDPLTIQLADYVLDFGPKAGKEGGKITAQGTLQEIKNNPDSLTGAYLTGKKKVPLPSRRKLSSFIKIKNAHLYNLKKIAAEIPLHAWVCLSGVSGSGKSTLLTDLIYPAALEAIRTKKSELTYLNTHFSKLAVDKVLLLDQNPIGQTNRSDITTYVDLLTSLRLFFSALPEAKRRGLAPKNFSFNHPKGMCTACQGHGIRRISLQFLPDVSIVCESCKGFRLNALSLTVTYKGQHLGHILHMTVEQALSFLPPIPKAIRILETLQTVGLGYLALGQEIATLSGGEAQRLRLSRELSKSARGHTLYLFDEPSVGLHADDIAKLIPIFQKLVDKGHTIIMIEHNLDLLCFADYLIDLGPGSGLNGGEIVAKGTPEQVAKNSKSKTAPYLKEHLTFLKK</sequence>
<reference evidence="18 19" key="1">
    <citation type="submission" date="2021-05" db="EMBL/GenBank/DDBJ databases">
        <title>Ecology and evolution of chlamydial symbionts of arthropods.</title>
        <authorList>
            <person name="Halter T."/>
            <person name="Sixt B.S."/>
            <person name="Toenshoff E.R."/>
            <person name="Koestlbacher S."/>
            <person name="Schulz F."/>
            <person name="Kostanjsek R."/>
            <person name="Collingro A."/>
            <person name="Hendrickx F."/>
            <person name="Horn M."/>
        </authorList>
    </citation>
    <scope>NUCLEOTIDE SEQUENCE [LARGE SCALE GENOMIC DNA]</scope>
    <source>
        <strain evidence="18 19">15C</strain>
    </source>
</reference>
<dbReference type="InterPro" id="IPR027417">
    <property type="entry name" value="P-loop_NTPase"/>
</dbReference>
<evidence type="ECO:0000256" key="2">
    <source>
        <dbReference type="ARBA" id="ARBA00022490"/>
    </source>
</evidence>
<accession>A0ABX8YZ80</accession>
<dbReference type="Gene3D" id="3.30.1490.20">
    <property type="entry name" value="ATP-grasp fold, A domain"/>
    <property type="match status" value="2"/>
</dbReference>
<keyword evidence="7" id="KW-0228">DNA excision</keyword>
<keyword evidence="12" id="KW-0238">DNA-binding</keyword>
<dbReference type="NCBIfam" id="TIGR00630">
    <property type="entry name" value="uvra"/>
    <property type="match status" value="2"/>
</dbReference>
<keyword evidence="10" id="KW-0067">ATP-binding</keyword>
<evidence type="ECO:0000259" key="17">
    <source>
        <dbReference type="PROSITE" id="PS50893"/>
    </source>
</evidence>
<keyword evidence="19" id="KW-1185">Reference proteome</keyword>
<dbReference type="Pfam" id="PF17755">
    <property type="entry name" value="UvrA_DNA-bind"/>
    <property type="match status" value="1"/>
</dbReference>
<keyword evidence="8" id="KW-0863">Zinc-finger</keyword>
<dbReference type="Proteomes" id="UP000822862">
    <property type="component" value="Chromosome"/>
</dbReference>
<dbReference type="NCBIfam" id="NF001503">
    <property type="entry name" value="PRK00349.1"/>
    <property type="match status" value="1"/>
</dbReference>
<dbReference type="RefSeq" id="WP_194845779.1">
    <property type="nucleotide sequence ID" value="NZ_CP075585.1"/>
</dbReference>
<keyword evidence="6" id="KW-0227">DNA damage</keyword>
<dbReference type="InterPro" id="IPR013815">
    <property type="entry name" value="ATP_grasp_subdomain_1"/>
</dbReference>
<protein>
    <recommendedName>
        <fullName evidence="15">UvrABC system protein A</fullName>
    </recommendedName>
    <alternativeName>
        <fullName evidence="16">Excinuclease ABC subunit A</fullName>
    </alternativeName>
</protein>
<keyword evidence="11" id="KW-0267">Excision nuclease</keyword>
<gene>
    <name evidence="18" type="ORF">RHAB15C_0000502</name>
</gene>
<evidence type="ECO:0000313" key="19">
    <source>
        <dbReference type="Proteomes" id="UP000822862"/>
    </source>
</evidence>
<evidence type="ECO:0000256" key="3">
    <source>
        <dbReference type="ARBA" id="ARBA00022723"/>
    </source>
</evidence>
<evidence type="ECO:0000256" key="14">
    <source>
        <dbReference type="ARBA" id="ARBA00038000"/>
    </source>
</evidence>
<dbReference type="InterPro" id="IPR041102">
    <property type="entry name" value="UvrA_inter"/>
</dbReference>